<name>A0A0F9I4C9_9ZZZZ</name>
<organism evidence="1">
    <name type="scientific">marine sediment metagenome</name>
    <dbReference type="NCBI Taxonomy" id="412755"/>
    <lineage>
        <taxon>unclassified sequences</taxon>
        <taxon>metagenomes</taxon>
        <taxon>ecological metagenomes</taxon>
    </lineage>
</organism>
<feature type="non-terminal residue" evidence="1">
    <location>
        <position position="1"/>
    </location>
</feature>
<proteinExistence type="predicted"/>
<comment type="caution">
    <text evidence="1">The sequence shown here is derived from an EMBL/GenBank/DDBJ whole genome shotgun (WGS) entry which is preliminary data.</text>
</comment>
<sequence length="39" mass="4316">ETIKRVAKSTKNDDDEALSMGMVFALDKDGKNLGHIGYF</sequence>
<dbReference type="EMBL" id="LAZR01013344">
    <property type="protein sequence ID" value="KKM22387.1"/>
    <property type="molecule type" value="Genomic_DNA"/>
</dbReference>
<evidence type="ECO:0000313" key="1">
    <source>
        <dbReference type="EMBL" id="KKM22387.1"/>
    </source>
</evidence>
<dbReference type="AlphaFoldDB" id="A0A0F9I4C9"/>
<gene>
    <name evidence="1" type="ORF">LCGC14_1625890</name>
</gene>
<reference evidence="1" key="1">
    <citation type="journal article" date="2015" name="Nature">
        <title>Complex archaea that bridge the gap between prokaryotes and eukaryotes.</title>
        <authorList>
            <person name="Spang A."/>
            <person name="Saw J.H."/>
            <person name="Jorgensen S.L."/>
            <person name="Zaremba-Niedzwiedzka K."/>
            <person name="Martijn J."/>
            <person name="Lind A.E."/>
            <person name="van Eijk R."/>
            <person name="Schleper C."/>
            <person name="Guy L."/>
            <person name="Ettema T.J."/>
        </authorList>
    </citation>
    <scope>NUCLEOTIDE SEQUENCE</scope>
</reference>
<protein>
    <submittedName>
        <fullName evidence="1">Uncharacterized protein</fullName>
    </submittedName>
</protein>
<accession>A0A0F9I4C9</accession>